<feature type="domain" description="MYND-type" evidence="7">
    <location>
        <begin position="921"/>
        <end position="959"/>
    </location>
</feature>
<dbReference type="HOGENOM" id="CLU_307624_0_0_1"/>
<dbReference type="Proteomes" id="UP000001070">
    <property type="component" value="Unassembled WGS sequence"/>
</dbReference>
<dbReference type="AlphaFoldDB" id="B4J0V0"/>
<dbReference type="PROSITE" id="PS50865">
    <property type="entry name" value="ZF_MYND_2"/>
    <property type="match status" value="1"/>
</dbReference>
<feature type="compositionally biased region" description="Basic residues" evidence="6">
    <location>
        <begin position="821"/>
        <end position="830"/>
    </location>
</feature>
<dbReference type="InParanoid" id="B4J0V0"/>
<dbReference type="PhylomeDB" id="B4J0V0"/>
<evidence type="ECO:0000256" key="5">
    <source>
        <dbReference type="SAM" id="Coils"/>
    </source>
</evidence>
<feature type="region of interest" description="Disordered" evidence="6">
    <location>
        <begin position="717"/>
        <end position="751"/>
    </location>
</feature>
<keyword evidence="9" id="KW-1185">Reference proteome</keyword>
<gene>
    <name evidence="8" type="primary">Dgri\GH15890</name>
    <name evidence="8" type="ORF">Dgri_GH15890</name>
</gene>
<feature type="compositionally biased region" description="Basic and acidic residues" evidence="6">
    <location>
        <begin position="872"/>
        <end position="892"/>
    </location>
</feature>
<evidence type="ECO:0000256" key="2">
    <source>
        <dbReference type="ARBA" id="ARBA00022771"/>
    </source>
</evidence>
<accession>B4J0V0</accession>
<dbReference type="GO" id="GO:0008270">
    <property type="term" value="F:zinc ion binding"/>
    <property type="evidence" value="ECO:0007669"/>
    <property type="project" value="UniProtKB-KW"/>
</dbReference>
<feature type="compositionally biased region" description="Low complexity" evidence="6">
    <location>
        <begin position="163"/>
        <end position="179"/>
    </location>
</feature>
<feature type="region of interest" description="Disordered" evidence="6">
    <location>
        <begin position="476"/>
        <end position="553"/>
    </location>
</feature>
<keyword evidence="1" id="KW-0479">Metal-binding</keyword>
<evidence type="ECO:0000256" key="3">
    <source>
        <dbReference type="ARBA" id="ARBA00022833"/>
    </source>
</evidence>
<dbReference type="OMA" id="SDEYSHD"/>
<dbReference type="OrthoDB" id="432970at2759"/>
<feature type="region of interest" description="Disordered" evidence="6">
    <location>
        <begin position="154"/>
        <end position="202"/>
    </location>
</feature>
<evidence type="ECO:0000313" key="9">
    <source>
        <dbReference type="Proteomes" id="UP000001070"/>
    </source>
</evidence>
<dbReference type="KEGG" id="dgr:6558105"/>
<dbReference type="PROSITE" id="PS01360">
    <property type="entry name" value="ZF_MYND_1"/>
    <property type="match status" value="1"/>
</dbReference>
<evidence type="ECO:0000256" key="4">
    <source>
        <dbReference type="PROSITE-ProRule" id="PRU00134"/>
    </source>
</evidence>
<keyword evidence="3" id="KW-0862">Zinc</keyword>
<evidence type="ECO:0000259" key="7">
    <source>
        <dbReference type="PROSITE" id="PS50865"/>
    </source>
</evidence>
<dbReference type="Pfam" id="PF01753">
    <property type="entry name" value="zf-MYND"/>
    <property type="match status" value="1"/>
</dbReference>
<evidence type="ECO:0000256" key="6">
    <source>
        <dbReference type="SAM" id="MobiDB-lite"/>
    </source>
</evidence>
<feature type="coiled-coil region" evidence="5">
    <location>
        <begin position="585"/>
        <end position="612"/>
    </location>
</feature>
<reference evidence="8 9" key="1">
    <citation type="journal article" date="2007" name="Nature">
        <title>Evolution of genes and genomes on the Drosophila phylogeny.</title>
        <authorList>
            <consortium name="Drosophila 12 Genomes Consortium"/>
            <person name="Clark A.G."/>
            <person name="Eisen M.B."/>
            <person name="Smith D.R."/>
            <person name="Bergman C.M."/>
            <person name="Oliver B."/>
            <person name="Markow T.A."/>
            <person name="Kaufman T.C."/>
            <person name="Kellis M."/>
            <person name="Gelbart W."/>
            <person name="Iyer V.N."/>
            <person name="Pollard D.A."/>
            <person name="Sackton T.B."/>
            <person name="Larracuente A.M."/>
            <person name="Singh N.D."/>
            <person name="Abad J.P."/>
            <person name="Abt D.N."/>
            <person name="Adryan B."/>
            <person name="Aguade M."/>
            <person name="Akashi H."/>
            <person name="Anderson W.W."/>
            <person name="Aquadro C.F."/>
            <person name="Ardell D.H."/>
            <person name="Arguello R."/>
            <person name="Artieri C.G."/>
            <person name="Barbash D.A."/>
            <person name="Barker D."/>
            <person name="Barsanti P."/>
            <person name="Batterham P."/>
            <person name="Batzoglou S."/>
            <person name="Begun D."/>
            <person name="Bhutkar A."/>
            <person name="Blanco E."/>
            <person name="Bosak S.A."/>
            <person name="Bradley R.K."/>
            <person name="Brand A.D."/>
            <person name="Brent M.R."/>
            <person name="Brooks A.N."/>
            <person name="Brown R.H."/>
            <person name="Butlin R.K."/>
            <person name="Caggese C."/>
            <person name="Calvi B.R."/>
            <person name="Bernardo de Carvalho A."/>
            <person name="Caspi A."/>
            <person name="Castrezana S."/>
            <person name="Celniker S.E."/>
            <person name="Chang J.L."/>
            <person name="Chapple C."/>
            <person name="Chatterji S."/>
            <person name="Chinwalla A."/>
            <person name="Civetta A."/>
            <person name="Clifton S.W."/>
            <person name="Comeron J.M."/>
            <person name="Costello J.C."/>
            <person name="Coyne J.A."/>
            <person name="Daub J."/>
            <person name="David R.G."/>
            <person name="Delcher A.L."/>
            <person name="Delehaunty K."/>
            <person name="Do C.B."/>
            <person name="Ebling H."/>
            <person name="Edwards K."/>
            <person name="Eickbush T."/>
            <person name="Evans J.D."/>
            <person name="Filipski A."/>
            <person name="Findeiss S."/>
            <person name="Freyhult E."/>
            <person name="Fulton L."/>
            <person name="Fulton R."/>
            <person name="Garcia A.C."/>
            <person name="Gardiner A."/>
            <person name="Garfield D.A."/>
            <person name="Garvin B.E."/>
            <person name="Gibson G."/>
            <person name="Gilbert D."/>
            <person name="Gnerre S."/>
            <person name="Godfrey J."/>
            <person name="Good R."/>
            <person name="Gotea V."/>
            <person name="Gravely B."/>
            <person name="Greenberg A.J."/>
            <person name="Griffiths-Jones S."/>
            <person name="Gross S."/>
            <person name="Guigo R."/>
            <person name="Gustafson E.A."/>
            <person name="Haerty W."/>
            <person name="Hahn M.W."/>
            <person name="Halligan D.L."/>
            <person name="Halpern A.L."/>
            <person name="Halter G.M."/>
            <person name="Han M.V."/>
            <person name="Heger A."/>
            <person name="Hillier L."/>
            <person name="Hinrichs A.S."/>
            <person name="Holmes I."/>
            <person name="Hoskins R.A."/>
            <person name="Hubisz M.J."/>
            <person name="Hultmark D."/>
            <person name="Huntley M.A."/>
            <person name="Jaffe D.B."/>
            <person name="Jagadeeshan S."/>
            <person name="Jeck W.R."/>
            <person name="Johnson J."/>
            <person name="Jones C.D."/>
            <person name="Jordan W.C."/>
            <person name="Karpen G.H."/>
            <person name="Kataoka E."/>
            <person name="Keightley P.D."/>
            <person name="Kheradpour P."/>
            <person name="Kirkness E.F."/>
            <person name="Koerich L.B."/>
            <person name="Kristiansen K."/>
            <person name="Kudrna D."/>
            <person name="Kulathinal R.J."/>
            <person name="Kumar S."/>
            <person name="Kwok R."/>
            <person name="Lander E."/>
            <person name="Langley C.H."/>
            <person name="Lapoint R."/>
            <person name="Lazzaro B.P."/>
            <person name="Lee S.J."/>
            <person name="Levesque L."/>
            <person name="Li R."/>
            <person name="Lin C.F."/>
            <person name="Lin M.F."/>
            <person name="Lindblad-Toh K."/>
            <person name="Llopart A."/>
            <person name="Long M."/>
            <person name="Low L."/>
            <person name="Lozovsky E."/>
            <person name="Lu J."/>
            <person name="Luo M."/>
            <person name="Machado C.A."/>
            <person name="Makalowski W."/>
            <person name="Marzo M."/>
            <person name="Matsuda M."/>
            <person name="Matzkin L."/>
            <person name="McAllister B."/>
            <person name="McBride C.S."/>
            <person name="McKernan B."/>
            <person name="McKernan K."/>
            <person name="Mendez-Lago M."/>
            <person name="Minx P."/>
            <person name="Mollenhauer M.U."/>
            <person name="Montooth K."/>
            <person name="Mount S.M."/>
            <person name="Mu X."/>
            <person name="Myers E."/>
            <person name="Negre B."/>
            <person name="Newfeld S."/>
            <person name="Nielsen R."/>
            <person name="Noor M.A."/>
            <person name="O'Grady P."/>
            <person name="Pachter L."/>
            <person name="Papaceit M."/>
            <person name="Parisi M.J."/>
            <person name="Parisi M."/>
            <person name="Parts L."/>
            <person name="Pedersen J.S."/>
            <person name="Pesole G."/>
            <person name="Phillippy A.M."/>
            <person name="Ponting C.P."/>
            <person name="Pop M."/>
            <person name="Porcelli D."/>
            <person name="Powell J.R."/>
            <person name="Prohaska S."/>
            <person name="Pruitt K."/>
            <person name="Puig M."/>
            <person name="Quesneville H."/>
            <person name="Ram K.R."/>
            <person name="Rand D."/>
            <person name="Rasmussen M.D."/>
            <person name="Reed L.K."/>
            <person name="Reenan R."/>
            <person name="Reily A."/>
            <person name="Remington K.A."/>
            <person name="Rieger T.T."/>
            <person name="Ritchie M.G."/>
            <person name="Robin C."/>
            <person name="Rogers Y.H."/>
            <person name="Rohde C."/>
            <person name="Rozas J."/>
            <person name="Rubenfield M.J."/>
            <person name="Ruiz A."/>
            <person name="Russo S."/>
            <person name="Salzberg S.L."/>
            <person name="Sanchez-Gracia A."/>
            <person name="Saranga D.J."/>
            <person name="Sato H."/>
            <person name="Schaeffer S.W."/>
            <person name="Schatz M.C."/>
            <person name="Schlenke T."/>
            <person name="Schwartz R."/>
            <person name="Segarra C."/>
            <person name="Singh R.S."/>
            <person name="Sirot L."/>
            <person name="Sirota M."/>
            <person name="Sisneros N.B."/>
            <person name="Smith C.D."/>
            <person name="Smith T.F."/>
            <person name="Spieth J."/>
            <person name="Stage D.E."/>
            <person name="Stark A."/>
            <person name="Stephan W."/>
            <person name="Strausberg R.L."/>
            <person name="Strempel S."/>
            <person name="Sturgill D."/>
            <person name="Sutton G."/>
            <person name="Sutton G.G."/>
            <person name="Tao W."/>
            <person name="Teichmann S."/>
            <person name="Tobari Y.N."/>
            <person name="Tomimura Y."/>
            <person name="Tsolas J.M."/>
            <person name="Valente V.L."/>
            <person name="Venter E."/>
            <person name="Venter J.C."/>
            <person name="Vicario S."/>
            <person name="Vieira F.G."/>
            <person name="Vilella A.J."/>
            <person name="Villasante A."/>
            <person name="Walenz B."/>
            <person name="Wang J."/>
            <person name="Wasserman M."/>
            <person name="Watts T."/>
            <person name="Wilson D."/>
            <person name="Wilson R.K."/>
            <person name="Wing R.A."/>
            <person name="Wolfner M.F."/>
            <person name="Wong A."/>
            <person name="Wong G.K."/>
            <person name="Wu C.I."/>
            <person name="Wu G."/>
            <person name="Yamamoto D."/>
            <person name="Yang H.P."/>
            <person name="Yang S.P."/>
            <person name="Yorke J.A."/>
            <person name="Yoshida K."/>
            <person name="Zdobnov E."/>
            <person name="Zhang P."/>
            <person name="Zhang Y."/>
            <person name="Zimin A.V."/>
            <person name="Baldwin J."/>
            <person name="Abdouelleil A."/>
            <person name="Abdulkadir J."/>
            <person name="Abebe A."/>
            <person name="Abera B."/>
            <person name="Abreu J."/>
            <person name="Acer S.C."/>
            <person name="Aftuck L."/>
            <person name="Alexander A."/>
            <person name="An P."/>
            <person name="Anderson E."/>
            <person name="Anderson S."/>
            <person name="Arachi H."/>
            <person name="Azer M."/>
            <person name="Bachantsang P."/>
            <person name="Barry A."/>
            <person name="Bayul T."/>
            <person name="Berlin A."/>
            <person name="Bessette D."/>
            <person name="Bloom T."/>
            <person name="Blye J."/>
            <person name="Boguslavskiy L."/>
            <person name="Bonnet C."/>
            <person name="Boukhgalter B."/>
            <person name="Bourzgui I."/>
            <person name="Brown A."/>
            <person name="Cahill P."/>
            <person name="Channer S."/>
            <person name="Cheshatsang Y."/>
            <person name="Chuda L."/>
            <person name="Citroen M."/>
            <person name="Collymore A."/>
            <person name="Cooke P."/>
            <person name="Costello M."/>
            <person name="D'Aco K."/>
            <person name="Daza R."/>
            <person name="De Haan G."/>
            <person name="DeGray S."/>
            <person name="DeMaso C."/>
            <person name="Dhargay N."/>
            <person name="Dooley K."/>
            <person name="Dooley E."/>
            <person name="Doricent M."/>
            <person name="Dorje P."/>
            <person name="Dorjee K."/>
            <person name="Dupes A."/>
            <person name="Elong R."/>
            <person name="Falk J."/>
            <person name="Farina A."/>
            <person name="Faro S."/>
            <person name="Ferguson D."/>
            <person name="Fisher S."/>
            <person name="Foley C.D."/>
            <person name="Franke A."/>
            <person name="Friedrich D."/>
            <person name="Gadbois L."/>
            <person name="Gearin G."/>
            <person name="Gearin C.R."/>
            <person name="Giannoukos G."/>
            <person name="Goode T."/>
            <person name="Graham J."/>
            <person name="Grandbois E."/>
            <person name="Grewal S."/>
            <person name="Gyaltsen K."/>
            <person name="Hafez N."/>
            <person name="Hagos B."/>
            <person name="Hall J."/>
            <person name="Henson C."/>
            <person name="Hollinger A."/>
            <person name="Honan T."/>
            <person name="Huard M.D."/>
            <person name="Hughes L."/>
            <person name="Hurhula B."/>
            <person name="Husby M.E."/>
            <person name="Kamat A."/>
            <person name="Kanga B."/>
            <person name="Kashin S."/>
            <person name="Khazanovich D."/>
            <person name="Kisner P."/>
            <person name="Lance K."/>
            <person name="Lara M."/>
            <person name="Lee W."/>
            <person name="Lennon N."/>
            <person name="Letendre F."/>
            <person name="LeVine R."/>
            <person name="Lipovsky A."/>
            <person name="Liu X."/>
            <person name="Liu J."/>
            <person name="Liu S."/>
            <person name="Lokyitsang T."/>
            <person name="Lokyitsang Y."/>
            <person name="Lubonja R."/>
            <person name="Lui A."/>
            <person name="MacDonald P."/>
            <person name="Magnisalis V."/>
            <person name="Maru K."/>
            <person name="Matthews C."/>
            <person name="McCusker W."/>
            <person name="McDonough S."/>
            <person name="Mehta T."/>
            <person name="Meldrim J."/>
            <person name="Meneus L."/>
            <person name="Mihai O."/>
            <person name="Mihalev A."/>
            <person name="Mihova T."/>
            <person name="Mittelman R."/>
            <person name="Mlenga V."/>
            <person name="Montmayeur A."/>
            <person name="Mulrain L."/>
            <person name="Navidi A."/>
            <person name="Naylor J."/>
            <person name="Negash T."/>
            <person name="Nguyen T."/>
            <person name="Nguyen N."/>
            <person name="Nicol R."/>
            <person name="Norbu C."/>
            <person name="Norbu N."/>
            <person name="Novod N."/>
            <person name="O'Neill B."/>
            <person name="Osman S."/>
            <person name="Markiewicz E."/>
            <person name="Oyono O.L."/>
            <person name="Patti C."/>
            <person name="Phunkhang P."/>
            <person name="Pierre F."/>
            <person name="Priest M."/>
            <person name="Raghuraman S."/>
            <person name="Rege F."/>
            <person name="Reyes R."/>
            <person name="Rise C."/>
            <person name="Rogov P."/>
            <person name="Ross K."/>
            <person name="Ryan E."/>
            <person name="Settipalli S."/>
            <person name="Shea T."/>
            <person name="Sherpa N."/>
            <person name="Shi L."/>
            <person name="Shih D."/>
            <person name="Sparrow T."/>
            <person name="Spaulding J."/>
            <person name="Stalker J."/>
            <person name="Stange-Thomann N."/>
            <person name="Stavropoulos S."/>
            <person name="Stone C."/>
            <person name="Strader C."/>
            <person name="Tesfaye S."/>
            <person name="Thomson T."/>
            <person name="Thoulutsang Y."/>
            <person name="Thoulutsang D."/>
            <person name="Topham K."/>
            <person name="Topping I."/>
            <person name="Tsamla T."/>
            <person name="Vassiliev H."/>
            <person name="Vo A."/>
            <person name="Wangchuk T."/>
            <person name="Wangdi T."/>
            <person name="Weiand M."/>
            <person name="Wilkinson J."/>
            <person name="Wilson A."/>
            <person name="Yadav S."/>
            <person name="Young G."/>
            <person name="Yu Q."/>
            <person name="Zembek L."/>
            <person name="Zhong D."/>
            <person name="Zimmer A."/>
            <person name="Zwirko Z."/>
            <person name="Jaffe D.B."/>
            <person name="Alvarez P."/>
            <person name="Brockman W."/>
            <person name="Butler J."/>
            <person name="Chin C."/>
            <person name="Gnerre S."/>
            <person name="Grabherr M."/>
            <person name="Kleber M."/>
            <person name="Mauceli E."/>
            <person name="MacCallum I."/>
        </authorList>
    </citation>
    <scope>NUCLEOTIDE SEQUENCE [LARGE SCALE GENOMIC DNA]</scope>
    <source>
        <strain evidence="9">Tucson 15287-2541.00</strain>
    </source>
</reference>
<dbReference type="EMBL" id="CH916366">
    <property type="protein sequence ID" value="EDV95771.1"/>
    <property type="molecule type" value="Genomic_DNA"/>
</dbReference>
<evidence type="ECO:0000256" key="1">
    <source>
        <dbReference type="ARBA" id="ARBA00022723"/>
    </source>
</evidence>
<sequence>MSNVEIYDTSNSELSSDEYSHDEDDDALMDVAVSKQTPPKSTETSPAKTDNSAATTPRKLSADLDAVVAAAAGSTKTRAPASGSATQRQIKQMQRNNEANYYFKQRSLKWLQRLAKKRDYSRQLKLSLPIREAQARRRRAKRIVNMEQLALQMALQRKRSERTPSPSRSRSRSDSPSGSEVVCLDDTENEDSPEKLNETPALNYAPSVGLQLELATETDATLANNGNVLDEFLTMKPALAAEPISEQVVAVAAGELKKELELPQQELPMQLIVEPAAATSLPMPVEAEATIKRRRSITPPPPVAAVAAAAAAEANVEKRIKPMLAAPEFLDDDIIEFLPVQPMTTMPTTPLSKAATAPSAAVATFRPNIEPGFKLGSPYTLTPSSAGGIDLYTQKKLMCQQRQQPENLTASNSYNLETPPVVEPMEIVYPSEKTLPIKTTSSQQPVVIQQVTVNEAPIFATPYNLQQQQQQHLQLQQHQQLQQQPQQQLQPTAQLLQPRPPKPRSESANRQTQTQTPAAPPPAASPAPPAAPAVPATNARNKPNSVELNNSNNNSDAIFHQRVKELYTELDDIMNDKVRSVKPELKSFDEERMRIEADIETLDNLIAQKETEYNRLLHLRCIKEELRVRIQRKERIVIMKEILPTILNRNCSTSELYELNSLLLSEHNAPMPSSSTRFGLNAMSQLIDRVENSLDDIKMLRGVLGMPEKPAARVDMSMPPPPTQHYGAPSSHHRRNSVPAMRPPQPPVAIDTSAVYGHNEYQHGDAEESMYSARRHKLQPPQSRFQQLINESKQLINSTPDLSAASTYRNRQQQQQQQQSSHHHHQPHHSHPMDAHRSHPNSLDNHFDNDVPVKPLYNSSPLGKQHSQRQVNDIHPHYNDTHSIYRTEDRSRNNNNNNNSINNRSKRFANGPEDQLMERSCQHCERRKATILCGSCKNQWYCSRECQIRAWDAEHCETCTN</sequence>
<protein>
    <submittedName>
        <fullName evidence="8">GH15890</fullName>
    </submittedName>
</protein>
<feature type="region of interest" description="Disordered" evidence="6">
    <location>
        <begin position="803"/>
        <end position="909"/>
    </location>
</feature>
<dbReference type="FunCoup" id="B4J0V0">
    <property type="interactions" value="689"/>
</dbReference>
<feature type="compositionally biased region" description="Pro residues" evidence="6">
    <location>
        <begin position="518"/>
        <end position="532"/>
    </location>
</feature>
<keyword evidence="2 4" id="KW-0863">Zinc-finger</keyword>
<feature type="compositionally biased region" description="Low complexity" evidence="6">
    <location>
        <begin position="893"/>
        <end position="903"/>
    </location>
</feature>
<feature type="compositionally biased region" description="Low complexity" evidence="6">
    <location>
        <begin position="476"/>
        <end position="497"/>
    </location>
</feature>
<feature type="compositionally biased region" description="Low complexity" evidence="6">
    <location>
        <begin position="533"/>
        <end position="553"/>
    </location>
</feature>
<dbReference type="SUPFAM" id="SSF144232">
    <property type="entry name" value="HIT/MYND zinc finger-like"/>
    <property type="match status" value="1"/>
</dbReference>
<dbReference type="GO" id="GO:0031519">
    <property type="term" value="C:PcG protein complex"/>
    <property type="evidence" value="ECO:0007669"/>
    <property type="project" value="EnsemblMetazoa"/>
</dbReference>
<name>B4J0V0_DROGR</name>
<dbReference type="InterPro" id="IPR002893">
    <property type="entry name" value="Znf_MYND"/>
</dbReference>
<keyword evidence="5" id="KW-0175">Coiled coil</keyword>
<dbReference type="eggNOG" id="ENOG502SE7X">
    <property type="taxonomic scope" value="Eukaryota"/>
</dbReference>
<proteinExistence type="predicted"/>
<dbReference type="Gene3D" id="6.10.140.2220">
    <property type="match status" value="1"/>
</dbReference>
<feature type="region of interest" description="Disordered" evidence="6">
    <location>
        <begin position="1"/>
        <end position="60"/>
    </location>
</feature>
<dbReference type="STRING" id="7222.B4J0V0"/>
<feature type="compositionally biased region" description="Polar residues" evidence="6">
    <location>
        <begin position="34"/>
        <end position="55"/>
    </location>
</feature>
<feature type="compositionally biased region" description="Polar residues" evidence="6">
    <location>
        <begin position="1"/>
        <end position="11"/>
    </location>
</feature>
<organism evidence="9">
    <name type="scientific">Drosophila grimshawi</name>
    <name type="common">Hawaiian fruit fly</name>
    <name type="synonym">Idiomyia grimshawi</name>
    <dbReference type="NCBI Taxonomy" id="7222"/>
    <lineage>
        <taxon>Eukaryota</taxon>
        <taxon>Metazoa</taxon>
        <taxon>Ecdysozoa</taxon>
        <taxon>Arthropoda</taxon>
        <taxon>Hexapoda</taxon>
        <taxon>Insecta</taxon>
        <taxon>Pterygota</taxon>
        <taxon>Neoptera</taxon>
        <taxon>Endopterygota</taxon>
        <taxon>Diptera</taxon>
        <taxon>Brachycera</taxon>
        <taxon>Muscomorpha</taxon>
        <taxon>Ephydroidea</taxon>
        <taxon>Drosophilidae</taxon>
        <taxon>Drosophila</taxon>
        <taxon>Hawaiian Drosophila</taxon>
    </lineage>
</organism>
<evidence type="ECO:0000313" key="8">
    <source>
        <dbReference type="EMBL" id="EDV95771.1"/>
    </source>
</evidence>
<feature type="compositionally biased region" description="Polar residues" evidence="6">
    <location>
        <begin position="506"/>
        <end position="516"/>
    </location>
</feature>
<dbReference type="CDD" id="cd19757">
    <property type="entry name" value="Bbox1"/>
    <property type="match status" value="1"/>
</dbReference>